<proteinExistence type="inferred from homology"/>
<feature type="region of interest" description="Disordered" evidence="7">
    <location>
        <begin position="350"/>
        <end position="370"/>
    </location>
</feature>
<dbReference type="EC" id="3.2.2.n1" evidence="2"/>
<evidence type="ECO:0000256" key="1">
    <source>
        <dbReference type="ARBA" id="ARBA00006763"/>
    </source>
</evidence>
<accession>A0AAP0LR36</accession>
<dbReference type="InterPro" id="IPR036397">
    <property type="entry name" value="RNaseH_sf"/>
</dbReference>
<dbReference type="GO" id="GO:0009691">
    <property type="term" value="P:cytokinin biosynthetic process"/>
    <property type="evidence" value="ECO:0007669"/>
    <property type="project" value="UniProtKB-KW"/>
</dbReference>
<dbReference type="InterPro" id="IPR031100">
    <property type="entry name" value="LOG_fam"/>
</dbReference>
<dbReference type="AlphaFoldDB" id="A0AAP0LR36"/>
<organism evidence="8 9">
    <name type="scientific">Citrus x changshan-huyou</name>
    <dbReference type="NCBI Taxonomy" id="2935761"/>
    <lineage>
        <taxon>Eukaryota</taxon>
        <taxon>Viridiplantae</taxon>
        <taxon>Streptophyta</taxon>
        <taxon>Embryophyta</taxon>
        <taxon>Tracheophyta</taxon>
        <taxon>Spermatophyta</taxon>
        <taxon>Magnoliopsida</taxon>
        <taxon>eudicotyledons</taxon>
        <taxon>Gunneridae</taxon>
        <taxon>Pentapetalae</taxon>
        <taxon>rosids</taxon>
        <taxon>malvids</taxon>
        <taxon>Sapindales</taxon>
        <taxon>Rutaceae</taxon>
        <taxon>Aurantioideae</taxon>
        <taxon>Citrus</taxon>
    </lineage>
</organism>
<dbReference type="GO" id="GO:0016799">
    <property type="term" value="F:hydrolase activity, hydrolyzing N-glycosyl compounds"/>
    <property type="evidence" value="ECO:0007669"/>
    <property type="project" value="TreeGrafter"/>
</dbReference>
<comment type="catalytic activity">
    <reaction evidence="6">
        <text>9-ribosyl-trans-zeatin 5'-phosphate + H2O = trans-zeatin + D-ribose 5-phosphate</text>
        <dbReference type="Rhea" id="RHEA:48564"/>
        <dbReference type="ChEBI" id="CHEBI:15377"/>
        <dbReference type="ChEBI" id="CHEBI:16522"/>
        <dbReference type="ChEBI" id="CHEBI:78346"/>
        <dbReference type="ChEBI" id="CHEBI:87947"/>
        <dbReference type="EC" id="3.2.2.n1"/>
    </reaction>
</comment>
<dbReference type="GO" id="GO:0005829">
    <property type="term" value="C:cytosol"/>
    <property type="evidence" value="ECO:0007669"/>
    <property type="project" value="TreeGrafter"/>
</dbReference>
<evidence type="ECO:0000256" key="2">
    <source>
        <dbReference type="ARBA" id="ARBA00012205"/>
    </source>
</evidence>
<evidence type="ECO:0000256" key="6">
    <source>
        <dbReference type="ARBA" id="ARBA00049153"/>
    </source>
</evidence>
<comment type="similarity">
    <text evidence="1">Belongs to the LOG family.</text>
</comment>
<comment type="caution">
    <text evidence="8">The sequence shown here is derived from an EMBL/GenBank/DDBJ whole genome shotgun (WGS) entry which is preliminary data.</text>
</comment>
<evidence type="ECO:0000256" key="4">
    <source>
        <dbReference type="ARBA" id="ARBA00024884"/>
    </source>
</evidence>
<dbReference type="GO" id="GO:0003676">
    <property type="term" value="F:nucleic acid binding"/>
    <property type="evidence" value="ECO:0007669"/>
    <property type="project" value="InterPro"/>
</dbReference>
<evidence type="ECO:0000256" key="3">
    <source>
        <dbReference type="ARBA" id="ARBA00022712"/>
    </source>
</evidence>
<evidence type="ECO:0000256" key="7">
    <source>
        <dbReference type="SAM" id="MobiDB-lite"/>
    </source>
</evidence>
<dbReference type="Gene3D" id="3.40.50.450">
    <property type="match status" value="1"/>
</dbReference>
<keyword evidence="9" id="KW-1185">Reference proteome</keyword>
<name>A0AAP0LR36_9ROSI</name>
<dbReference type="PANTHER" id="PTHR31223:SF56">
    <property type="entry name" value="CYTOKININ RIBOSIDE 5'-MONOPHOSPHATE PHOSPHORIBOHYDROLASE"/>
    <property type="match status" value="1"/>
</dbReference>
<gene>
    <name evidence="8" type="ORF">WN944_024288</name>
</gene>
<evidence type="ECO:0000313" key="8">
    <source>
        <dbReference type="EMBL" id="KAK9181151.1"/>
    </source>
</evidence>
<dbReference type="SUPFAM" id="SSF102405">
    <property type="entry name" value="MCP/YpsA-like"/>
    <property type="match status" value="1"/>
</dbReference>
<evidence type="ECO:0000313" key="9">
    <source>
        <dbReference type="Proteomes" id="UP001428341"/>
    </source>
</evidence>
<comment type="catalytic activity">
    <reaction evidence="5">
        <text>N(6)-(dimethylallyl)adenosine 5'-phosphate + H2O = N(6)-dimethylallyladenine + D-ribose 5-phosphate</text>
        <dbReference type="Rhea" id="RHEA:48560"/>
        <dbReference type="ChEBI" id="CHEBI:15377"/>
        <dbReference type="ChEBI" id="CHEBI:17660"/>
        <dbReference type="ChEBI" id="CHEBI:57526"/>
        <dbReference type="ChEBI" id="CHEBI:78346"/>
        <dbReference type="EC" id="3.2.2.n1"/>
    </reaction>
</comment>
<evidence type="ECO:0000256" key="5">
    <source>
        <dbReference type="ARBA" id="ARBA00047718"/>
    </source>
</evidence>
<comment type="function">
    <text evidence="4">Cytokinin-activating enzyme working in the direct activation pathway. Phosphoribohydrolase that converts inactive cytokinin nucleotides to the biologically active free-base forms.</text>
</comment>
<dbReference type="GO" id="GO:0005634">
    <property type="term" value="C:nucleus"/>
    <property type="evidence" value="ECO:0007669"/>
    <property type="project" value="TreeGrafter"/>
</dbReference>
<dbReference type="Proteomes" id="UP001428341">
    <property type="component" value="Unassembled WGS sequence"/>
</dbReference>
<sequence>MSGSERNYQKIGLETEIVGYKEFVQAAVDLGRVIAERKLHLVYGGGERGLSRLESEAVFTRGSQVLGIIPKPMKPLVCTSGPPIGEELVVSSMQERISEMMNHADAFIFLPGDLATFEALITFASWAHLNIHQKPIAYTPEPDPQTVALNWSTNDGNGNSSSNKKCDLDLTLRFKLEDPNLCIRVDPIHPLTRQFSTVLWAYRTAFKTSLGMSPYRLIYGKPCHLPVELEHKSLWAIKAFNSNLDDAGNVRKLQLNELEELRNYAYENSRIIKARTKAFHDKRIFRKTFEIGQKVLLYNSRLHLFPGKLKSKWSGPFVVKNVYSYGAIEIENPNNGVTFKVNGQRLKPYLEHHPRDEDTEINLDDPPVLD</sequence>
<dbReference type="EMBL" id="JBCGBO010000024">
    <property type="protein sequence ID" value="KAK9181151.1"/>
    <property type="molecule type" value="Genomic_DNA"/>
</dbReference>
<dbReference type="Pfam" id="PF03641">
    <property type="entry name" value="Lysine_decarbox"/>
    <property type="match status" value="1"/>
</dbReference>
<dbReference type="Gene3D" id="3.30.420.10">
    <property type="entry name" value="Ribonuclease H-like superfamily/Ribonuclease H"/>
    <property type="match status" value="1"/>
</dbReference>
<keyword evidence="3" id="KW-0203">Cytokinin biosynthesis</keyword>
<protein>
    <recommendedName>
        <fullName evidence="2">cytokinin riboside 5'-monophosphate phosphoribohydrolase</fullName>
        <ecNumber evidence="2">3.2.2.n1</ecNumber>
    </recommendedName>
</protein>
<reference evidence="8 9" key="1">
    <citation type="submission" date="2024-05" db="EMBL/GenBank/DDBJ databases">
        <title>Haplotype-resolved chromosome-level genome assembly of Huyou (Citrus changshanensis).</title>
        <authorList>
            <person name="Miao C."/>
            <person name="Chen W."/>
            <person name="Wu Y."/>
            <person name="Wang L."/>
            <person name="Zhao S."/>
            <person name="Grierson D."/>
            <person name="Xu C."/>
            <person name="Chen K."/>
        </authorList>
    </citation>
    <scope>NUCLEOTIDE SEQUENCE [LARGE SCALE GENOMIC DNA]</scope>
    <source>
        <strain evidence="8">01-14</strain>
        <tissue evidence="8">Leaf</tissue>
    </source>
</reference>
<dbReference type="PANTHER" id="PTHR31223">
    <property type="entry name" value="LOG FAMILY PROTEIN YJL055W"/>
    <property type="match status" value="1"/>
</dbReference>